<dbReference type="AlphaFoldDB" id="A0A9Q8YEE1"/>
<feature type="transmembrane region" description="Helical" evidence="1">
    <location>
        <begin position="191"/>
        <end position="215"/>
    </location>
</feature>
<sequence>MTKGGTRADFDHGRFAKGLARGFAGALLFALPMFLTMEMWELGLYIDRDRLLILLVVNIPLLVLLARRIGFENVSTWREALRDASIAYCLGIAASVFVLFMIGVLKIGQALPEVLGMIAIQAVPASIGALLGRSELGTRTESGEDEKDPIGETRGDGYGGELFMMVVGALFLGLNVAPTEEMILISFKMSLWHAIAAILASILLMHGFVYALSFIGGHELDENTPGWHALIRFTTPGYVIAFAISLYCLWTFHRLDGLDPTQAIVATAVLAFPSAIGAAAARLVL</sequence>
<geneLocation type="plasmid" evidence="2 3">
    <name>pB</name>
</geneLocation>
<protein>
    <submittedName>
        <fullName evidence="2">TIGR02587 family membrane protein</fullName>
    </submittedName>
</protein>
<keyword evidence="1" id="KW-1133">Transmembrane helix</keyword>
<evidence type="ECO:0000256" key="1">
    <source>
        <dbReference type="SAM" id="Phobius"/>
    </source>
</evidence>
<dbReference type="Proteomes" id="UP001055460">
    <property type="component" value="Plasmid pB"/>
</dbReference>
<evidence type="ECO:0000313" key="3">
    <source>
        <dbReference type="Proteomes" id="UP001055460"/>
    </source>
</evidence>
<keyword evidence="1" id="KW-0472">Membrane</keyword>
<keyword evidence="2" id="KW-0614">Plasmid</keyword>
<keyword evidence="1" id="KW-0812">Transmembrane</keyword>
<proteinExistence type="predicted"/>
<feature type="transmembrane region" description="Helical" evidence="1">
    <location>
        <begin position="114"/>
        <end position="132"/>
    </location>
</feature>
<dbReference type="InterPro" id="IPR024464">
    <property type="entry name" value="DUF2391"/>
</dbReference>
<feature type="transmembrane region" description="Helical" evidence="1">
    <location>
        <begin position="20"/>
        <end position="40"/>
    </location>
</feature>
<gene>
    <name evidence="2" type="ORF">NE863_31380</name>
</gene>
<feature type="transmembrane region" description="Helical" evidence="1">
    <location>
        <begin position="85"/>
        <end position="107"/>
    </location>
</feature>
<feature type="transmembrane region" description="Helical" evidence="1">
    <location>
        <begin position="162"/>
        <end position="179"/>
    </location>
</feature>
<organism evidence="2 3">
    <name type="scientific">Ensifer adhaerens</name>
    <name type="common">Sinorhizobium morelense</name>
    <dbReference type="NCBI Taxonomy" id="106592"/>
    <lineage>
        <taxon>Bacteria</taxon>
        <taxon>Pseudomonadati</taxon>
        <taxon>Pseudomonadota</taxon>
        <taxon>Alphaproteobacteria</taxon>
        <taxon>Hyphomicrobiales</taxon>
        <taxon>Rhizobiaceae</taxon>
        <taxon>Sinorhizobium/Ensifer group</taxon>
        <taxon>Ensifer</taxon>
    </lineage>
</organism>
<evidence type="ECO:0000313" key="2">
    <source>
        <dbReference type="EMBL" id="USJ27001.1"/>
    </source>
</evidence>
<feature type="transmembrane region" description="Helical" evidence="1">
    <location>
        <begin position="264"/>
        <end position="284"/>
    </location>
</feature>
<name>A0A9Q8YEE1_ENSAD</name>
<dbReference type="Pfam" id="PF09622">
    <property type="entry name" value="DUF2391"/>
    <property type="match status" value="1"/>
</dbReference>
<dbReference type="RefSeq" id="WP_112975309.1">
    <property type="nucleotide sequence ID" value="NZ_CP098809.1"/>
</dbReference>
<dbReference type="EMBL" id="CP098809">
    <property type="protein sequence ID" value="USJ27001.1"/>
    <property type="molecule type" value="Genomic_DNA"/>
</dbReference>
<dbReference type="NCBIfam" id="TIGR02587">
    <property type="entry name" value="TIGR02587 family membrane protein"/>
    <property type="match status" value="1"/>
</dbReference>
<feature type="transmembrane region" description="Helical" evidence="1">
    <location>
        <begin position="235"/>
        <end position="252"/>
    </location>
</feature>
<accession>A0A9Q8YEE1</accession>
<dbReference type="InterPro" id="IPR013416">
    <property type="entry name" value="CHP02587_IM"/>
</dbReference>
<reference evidence="2" key="1">
    <citation type="submission" date="2022-06" db="EMBL/GenBank/DDBJ databases">
        <title>Physiological and biochemical characterization and genomic elucidation of a strain of the genus Ensifer adhaerens M8 that combines arsenic oxidation and chromium reduction.</title>
        <authorList>
            <person name="Li X."/>
            <person name="Yu c."/>
        </authorList>
    </citation>
    <scope>NUCLEOTIDE SEQUENCE</scope>
    <source>
        <strain evidence="2">M8</strain>
        <plasmid evidence="2">pB</plasmid>
    </source>
</reference>
<feature type="transmembrane region" description="Helical" evidence="1">
    <location>
        <begin position="52"/>
        <end position="70"/>
    </location>
</feature>